<dbReference type="HOGENOM" id="CLU_294698_0_0_9"/>
<keyword evidence="6" id="KW-1133">Transmembrane helix</keyword>
<keyword evidence="6" id="KW-0812">Transmembrane</keyword>
<organism evidence="8 9">
    <name type="scientific">Enterococcus dispar ATCC 51266</name>
    <dbReference type="NCBI Taxonomy" id="1139219"/>
    <lineage>
        <taxon>Bacteria</taxon>
        <taxon>Bacillati</taxon>
        <taxon>Bacillota</taxon>
        <taxon>Bacilli</taxon>
        <taxon>Lactobacillales</taxon>
        <taxon>Enterococcaceae</taxon>
        <taxon>Enterococcus</taxon>
    </lineage>
</organism>
<sequence>MKKKYKILAVFAILAILLPLFEGVFSISSIWRTSANEPVAENIISEDFLQVSQSHKVTEEDVVWNIQYEINVEDTSNDKGTTIEKAGKLKFMLPATLKPNLPENKFVKENNWYILKDFEKQTKGEIEVTAKKDTKFTMQFQFDEQMLTPVEVASTNEVDESEEKASVSDTQIVETINENILGANNEPVQYEFDYSKYDTNVNEENENDDKDTTIQKENQNTVEIKEADKADNNTKNDQPKTIKKAAILNEEDPFEKFGVETRKSAQLSTTENAWNDRLYDILLEVSSTSVPGELSGDLIIYLDASSSQNGGDDRREQVFKQLEVIYNEIKGQGNFRVAVVPCIQVQGWPASNSDLYNYMQYYTLDELFGTREDGTTLAKEIRECYNKNTGNNSLYPVMEIISGADKYPNTKTINLISNPPDGKLPLGLVIGGNNLNDQNDASNKIVPKKKTMHSDMIIALTDNDKSIHDNSMSNYKAIVEKPEYFFNKKKGSDAGKIIQEAFEKIREMMKIESLKVVDTIPDYFEIVSPTGKEEGITVEKNTVTFDSQTMTKNENTGRYEWSQTIQVKAKDDFIGGNVVATNEGSAQVFVDGSNKGKNFDIYGDVKYDNLTTPYVNVKVPNGEIETSQTILLGETGLSEEEIKENWQKDVYDYYRNEDGSFKYGAQPTIKFDKALDPKYAQLPTKAKEAEYKTTGELIPNKFEAKDDALEYVNKYGTVAGNNVPTTVEHKGEISAKHKLTVLDTTLEIEKQLNGKTGLPEWFEANFKIALAPEKTGYFSTENENFNVDEKKTTGTFTGLGLGEYTITETLSNEETANRVKQPAPLSLIITKGGTSEKPKFVLKIKDTTVVDNKYIVNNLLKDITLNIHKVDGNTKHNLEGVSFGLYELDGSIPSTTNLFGEENVTLAEGILTLPTDVYLQPGKSYQLKEIQGLEEYIPHKLTYTLTVDELGTITVSADGTVFEEVEISYPIDKEMIELSVTVKNYQKGALPATGGEGIKRFITISFVMLVLVGGLGAFYVYRNKKGGA</sequence>
<dbReference type="Pfam" id="PF17802">
    <property type="entry name" value="SpaA"/>
    <property type="match status" value="1"/>
</dbReference>
<keyword evidence="9" id="KW-1185">Reference proteome</keyword>
<keyword evidence="3" id="KW-0732">Signal</keyword>
<proteinExistence type="predicted"/>
<evidence type="ECO:0000259" key="7">
    <source>
        <dbReference type="PROSITE" id="PS50847"/>
    </source>
</evidence>
<gene>
    <name evidence="8" type="ORF">OMK_00589</name>
</gene>
<feature type="transmembrane region" description="Helical" evidence="6">
    <location>
        <begin position="1001"/>
        <end position="1021"/>
    </location>
</feature>
<dbReference type="eggNOG" id="COG4932">
    <property type="taxonomic scope" value="Bacteria"/>
</dbReference>
<keyword evidence="6" id="KW-0472">Membrane</keyword>
<keyword evidence="2" id="KW-0964">Secreted</keyword>
<dbReference type="Gene3D" id="2.60.40.10">
    <property type="entry name" value="Immunoglobulins"/>
    <property type="match status" value="1"/>
</dbReference>
<evidence type="ECO:0000256" key="3">
    <source>
        <dbReference type="ARBA" id="ARBA00022729"/>
    </source>
</evidence>
<keyword evidence="1" id="KW-0134">Cell wall</keyword>
<evidence type="ECO:0000256" key="5">
    <source>
        <dbReference type="SAM" id="MobiDB-lite"/>
    </source>
</evidence>
<reference evidence="8 9" key="1">
    <citation type="submission" date="2013-03" db="EMBL/GenBank/DDBJ databases">
        <title>The Genome Sequence of Enterococcus dispar ATCC_51266 (Illumina only assembly).</title>
        <authorList>
            <consortium name="The Broad Institute Genomics Platform"/>
            <consortium name="The Broad Institute Genome Sequencing Center for Infectious Disease"/>
            <person name="Earl A."/>
            <person name="Russ C."/>
            <person name="Gilmore M."/>
            <person name="Surin D."/>
            <person name="Walker B."/>
            <person name="Young S."/>
            <person name="Zeng Q."/>
            <person name="Gargeya S."/>
            <person name="Fitzgerald M."/>
            <person name="Haas B."/>
            <person name="Abouelleil A."/>
            <person name="Allen A.W."/>
            <person name="Alvarado L."/>
            <person name="Arachchi H.M."/>
            <person name="Berlin A.M."/>
            <person name="Chapman S.B."/>
            <person name="Gainer-Dewar J."/>
            <person name="Goldberg J."/>
            <person name="Griggs A."/>
            <person name="Gujja S."/>
            <person name="Hansen M."/>
            <person name="Howarth C."/>
            <person name="Imamovic A."/>
            <person name="Ireland A."/>
            <person name="Larimer J."/>
            <person name="McCowan C."/>
            <person name="Murphy C."/>
            <person name="Pearson M."/>
            <person name="Poon T.W."/>
            <person name="Priest M."/>
            <person name="Roberts A."/>
            <person name="Saif S."/>
            <person name="Shea T."/>
            <person name="Sisk P."/>
            <person name="Sykes S."/>
            <person name="Wortman J."/>
            <person name="Nusbaum C."/>
            <person name="Birren B."/>
        </authorList>
    </citation>
    <scope>NUCLEOTIDE SEQUENCE [LARGE SCALE GENOMIC DNA]</scope>
    <source>
        <strain evidence="8 9">ATCC 51266</strain>
    </source>
</reference>
<dbReference type="PATRIC" id="fig|1139219.3.peg.558"/>
<dbReference type="Proteomes" id="UP000014127">
    <property type="component" value="Unassembled WGS sequence"/>
</dbReference>
<accession>S0KQG4</accession>
<dbReference type="InterPro" id="IPR019931">
    <property type="entry name" value="LPXTG_anchor"/>
</dbReference>
<evidence type="ECO:0000256" key="4">
    <source>
        <dbReference type="ARBA" id="ARBA00023088"/>
    </source>
</evidence>
<feature type="domain" description="Gram-positive cocci surface proteins LPxTG" evidence="7">
    <location>
        <begin position="990"/>
        <end position="1028"/>
    </location>
</feature>
<dbReference type="InterPro" id="IPR013783">
    <property type="entry name" value="Ig-like_fold"/>
</dbReference>
<feature type="compositionally biased region" description="Basic and acidic residues" evidence="5">
    <location>
        <begin position="223"/>
        <end position="238"/>
    </location>
</feature>
<dbReference type="InterPro" id="IPR041033">
    <property type="entry name" value="SpaA_PFL_dom_1"/>
</dbReference>
<comment type="caution">
    <text evidence="8">The sequence shown here is derived from an EMBL/GenBank/DDBJ whole genome shotgun (WGS) entry which is preliminary data.</text>
</comment>
<dbReference type="RefSeq" id="WP_016171794.1">
    <property type="nucleotide sequence ID" value="NZ_ASWK01000001.1"/>
</dbReference>
<dbReference type="AlphaFoldDB" id="S0KQG4"/>
<dbReference type="PROSITE" id="PS50847">
    <property type="entry name" value="GRAM_POS_ANCHORING"/>
    <property type="match status" value="1"/>
</dbReference>
<evidence type="ECO:0000313" key="8">
    <source>
        <dbReference type="EMBL" id="EOT43235.1"/>
    </source>
</evidence>
<protein>
    <recommendedName>
        <fullName evidence="7">Gram-positive cocci surface proteins LPxTG domain-containing protein</fullName>
    </recommendedName>
</protein>
<evidence type="ECO:0000256" key="2">
    <source>
        <dbReference type="ARBA" id="ARBA00022525"/>
    </source>
</evidence>
<evidence type="ECO:0000256" key="6">
    <source>
        <dbReference type="SAM" id="Phobius"/>
    </source>
</evidence>
<dbReference type="EMBL" id="AHYR01000003">
    <property type="protein sequence ID" value="EOT43235.1"/>
    <property type="molecule type" value="Genomic_DNA"/>
</dbReference>
<feature type="region of interest" description="Disordered" evidence="5">
    <location>
        <begin position="202"/>
        <end position="238"/>
    </location>
</feature>
<evidence type="ECO:0000313" key="9">
    <source>
        <dbReference type="Proteomes" id="UP000014127"/>
    </source>
</evidence>
<dbReference type="OrthoDB" id="2056845at2"/>
<keyword evidence="4" id="KW-0572">Peptidoglycan-anchor</keyword>
<dbReference type="STRING" id="44009.RV01_GL000280"/>
<name>S0KQG4_9ENTE</name>
<evidence type="ECO:0000256" key="1">
    <source>
        <dbReference type="ARBA" id="ARBA00022512"/>
    </source>
</evidence>